<name>A0ABR2J254_9EUKA</name>
<dbReference type="EMBL" id="JAPFFF010000013">
    <property type="protein sequence ID" value="KAK8871914.1"/>
    <property type="molecule type" value="Genomic_DNA"/>
</dbReference>
<keyword evidence="3" id="KW-1185">Reference proteome</keyword>
<dbReference type="Gene3D" id="3.40.50.1110">
    <property type="entry name" value="SGNH hydrolase"/>
    <property type="match status" value="1"/>
</dbReference>
<sequence>MSTEKSETSNFINEKQRIINAHWCSLGTSITWYNNNVSNSFTKGYQTRVMEKLLFTKFTNNGINGGILETTLPQIIKADYYTIEHGINDWGHSTPVGTIDDYINNTKNVTFAAIYRVVIDKIRDKNPIAKIILCTPRKGYGFGTFLPLHWYDEYNGIFLKQYAEIVIKIAEFESFQVADFFSECGDQENLDKLSIDVALHPNDEGYQMMADVLIKSFENLF</sequence>
<evidence type="ECO:0000313" key="3">
    <source>
        <dbReference type="Proteomes" id="UP001470230"/>
    </source>
</evidence>
<dbReference type="Pfam" id="PF13472">
    <property type="entry name" value="Lipase_GDSL_2"/>
    <property type="match status" value="1"/>
</dbReference>
<dbReference type="SUPFAM" id="SSF52266">
    <property type="entry name" value="SGNH hydrolase"/>
    <property type="match status" value="1"/>
</dbReference>
<dbReference type="PANTHER" id="PTHR30383">
    <property type="entry name" value="THIOESTERASE 1/PROTEASE 1/LYSOPHOSPHOLIPASE L1"/>
    <property type="match status" value="1"/>
</dbReference>
<reference evidence="2 3" key="1">
    <citation type="submission" date="2024-04" db="EMBL/GenBank/DDBJ databases">
        <title>Tritrichomonas musculus Genome.</title>
        <authorList>
            <person name="Alves-Ferreira E."/>
            <person name="Grigg M."/>
            <person name="Lorenzi H."/>
            <person name="Galac M."/>
        </authorList>
    </citation>
    <scope>NUCLEOTIDE SEQUENCE [LARGE SCALE GENOMIC DNA]</scope>
    <source>
        <strain evidence="2 3">EAF2021</strain>
    </source>
</reference>
<dbReference type="InterPro" id="IPR013830">
    <property type="entry name" value="SGNH_hydro"/>
</dbReference>
<organism evidence="2 3">
    <name type="scientific">Tritrichomonas musculus</name>
    <dbReference type="NCBI Taxonomy" id="1915356"/>
    <lineage>
        <taxon>Eukaryota</taxon>
        <taxon>Metamonada</taxon>
        <taxon>Parabasalia</taxon>
        <taxon>Tritrichomonadida</taxon>
        <taxon>Tritrichomonadidae</taxon>
        <taxon>Tritrichomonas</taxon>
    </lineage>
</organism>
<dbReference type="CDD" id="cd00229">
    <property type="entry name" value="SGNH_hydrolase"/>
    <property type="match status" value="1"/>
</dbReference>
<feature type="domain" description="SGNH hydrolase-type esterase" evidence="1">
    <location>
        <begin position="26"/>
        <end position="207"/>
    </location>
</feature>
<comment type="caution">
    <text evidence="2">The sequence shown here is derived from an EMBL/GenBank/DDBJ whole genome shotgun (WGS) entry which is preliminary data.</text>
</comment>
<accession>A0ABR2J254</accession>
<dbReference type="InterPro" id="IPR036514">
    <property type="entry name" value="SGNH_hydro_sf"/>
</dbReference>
<dbReference type="InterPro" id="IPR051532">
    <property type="entry name" value="Ester_Hydrolysis_Enzymes"/>
</dbReference>
<dbReference type="PANTHER" id="PTHR30383:SF5">
    <property type="entry name" value="SGNH HYDROLASE-TYPE ESTERASE DOMAIN-CONTAINING PROTEIN"/>
    <property type="match status" value="1"/>
</dbReference>
<dbReference type="Proteomes" id="UP001470230">
    <property type="component" value="Unassembled WGS sequence"/>
</dbReference>
<evidence type="ECO:0000313" key="2">
    <source>
        <dbReference type="EMBL" id="KAK8871914.1"/>
    </source>
</evidence>
<evidence type="ECO:0000259" key="1">
    <source>
        <dbReference type="Pfam" id="PF13472"/>
    </source>
</evidence>
<proteinExistence type="predicted"/>
<gene>
    <name evidence="2" type="ORF">M9Y10_007660</name>
</gene>
<protein>
    <recommendedName>
        <fullName evidence="1">SGNH hydrolase-type esterase domain-containing protein</fullName>
    </recommendedName>
</protein>